<dbReference type="AlphaFoldDB" id="A0A9K3LVK5"/>
<feature type="region of interest" description="Disordered" evidence="2">
    <location>
        <begin position="122"/>
        <end position="142"/>
    </location>
</feature>
<dbReference type="Proteomes" id="UP000693970">
    <property type="component" value="Unassembled WGS sequence"/>
</dbReference>
<evidence type="ECO:0000313" key="4">
    <source>
        <dbReference type="EMBL" id="KAG7369077.1"/>
    </source>
</evidence>
<sequence>MQMAEFRHCPVETNGYDCGLFALAVVWHLLRDKDIHPSVFTQAHIDNFRVALRHGRSSNPGWATMDNIACYFPVLSMPAPPPPPSPPAIEISPPSFTSVGDAQLAGCGPRSLEVANVATERNTDAGPGMEFGPTEEPGQEQDPILDYEDNYFQDNFPSKGVVFGTVDDVLVAINEYQESSGNVLSTVRMRGNARTFVCISHANCPFCVKFGPMPKQEGIFYKPENCTIRHRGAKVVSSKSGKCFKKRCKELLRGIVSDVAAHKHGPPTAMDVMKTGVHKKKTHLQYCQCYRGVREWKAGKEITDPMSFQLLGPYVERFREQNPGSRAVMERGNDNRVKRLFICPPFSNEALLFVRPVASLDAAHMKSEWKGTLYIATVKSAMDKIYPIAFAITADNENGQGWDWVLRNLDAGLPNLTIAHYRVGCAYKLFLLQSDRQKGLDEAWMLSWHNSAGNPPPAYDFVKGINPKQWMDSAWLEDDTLPPRYGVRSSNISESANSMLERERSGNWLEAIDGILKKMSLRIQASREEYERKTGVVETVYPQILDRWEKGIGYRVVDSGGDGQKYSVHRIIEGNTGSNQSFTLNWVDGVCECGVWQMHGIPCVHGMAYFRWRNDWTLQQVVEQFVEKCHTYDYEQKLYSGSFVPVCMDMLQPDQTTLPPDVEGKRMAGRPKTNVQYAPTLSYKNLRKPLRAPSGKRWIFDLSKREWRLEEIPNAMVAANPEIILDAVLVDENGNLISEDGEYSAATAGTITTVPFFEHILQETDTFEGLCIRYQVTPTELRRANDFTGSNLRLAPSPLRIPNRNLIRHTDAQARTVGASDNYPLALTTDQVVHLLLNKCSGLSKNEANAYLELNDWDFSEALHNAQEDGF</sequence>
<keyword evidence="1" id="KW-0479">Metal-binding</keyword>
<dbReference type="PANTHER" id="PTHR31973:SF187">
    <property type="entry name" value="MUTATOR TRANSPOSASE MUDRA PROTEIN"/>
    <property type="match status" value="1"/>
</dbReference>
<organism evidence="4 5">
    <name type="scientific">Nitzschia inconspicua</name>
    <dbReference type="NCBI Taxonomy" id="303405"/>
    <lineage>
        <taxon>Eukaryota</taxon>
        <taxon>Sar</taxon>
        <taxon>Stramenopiles</taxon>
        <taxon>Ochrophyta</taxon>
        <taxon>Bacillariophyta</taxon>
        <taxon>Bacillariophyceae</taxon>
        <taxon>Bacillariophycidae</taxon>
        <taxon>Bacillariales</taxon>
        <taxon>Bacillariaceae</taxon>
        <taxon>Nitzschia</taxon>
    </lineage>
</organism>
<accession>A0A9K3LVK5</accession>
<evidence type="ECO:0000259" key="3">
    <source>
        <dbReference type="PROSITE" id="PS50966"/>
    </source>
</evidence>
<reference evidence="4" key="2">
    <citation type="submission" date="2021-04" db="EMBL/GenBank/DDBJ databases">
        <authorList>
            <person name="Podell S."/>
        </authorList>
    </citation>
    <scope>NUCLEOTIDE SEQUENCE</scope>
    <source>
        <strain evidence="4">Hildebrandi</strain>
    </source>
</reference>
<dbReference type="InterPro" id="IPR007527">
    <property type="entry name" value="Znf_SWIM"/>
</dbReference>
<proteinExistence type="predicted"/>
<evidence type="ECO:0000313" key="5">
    <source>
        <dbReference type="Proteomes" id="UP000693970"/>
    </source>
</evidence>
<gene>
    <name evidence="4" type="ORF">IV203_031820</name>
</gene>
<reference evidence="4" key="1">
    <citation type="journal article" date="2021" name="Sci. Rep.">
        <title>Diploid genomic architecture of Nitzschia inconspicua, an elite biomass production diatom.</title>
        <authorList>
            <person name="Oliver A."/>
            <person name="Podell S."/>
            <person name="Pinowska A."/>
            <person name="Traller J.C."/>
            <person name="Smith S.R."/>
            <person name="McClure R."/>
            <person name="Beliaev A."/>
            <person name="Bohutskyi P."/>
            <person name="Hill E.A."/>
            <person name="Rabines A."/>
            <person name="Zheng H."/>
            <person name="Allen L.Z."/>
            <person name="Kuo A."/>
            <person name="Grigoriev I.V."/>
            <person name="Allen A.E."/>
            <person name="Hazlebeck D."/>
            <person name="Allen E.E."/>
        </authorList>
    </citation>
    <scope>NUCLEOTIDE SEQUENCE</scope>
    <source>
        <strain evidence="4">Hildebrandi</strain>
    </source>
</reference>
<dbReference type="PROSITE" id="PS50966">
    <property type="entry name" value="ZF_SWIM"/>
    <property type="match status" value="1"/>
</dbReference>
<protein>
    <recommendedName>
        <fullName evidence="3">SWIM-type domain-containing protein</fullName>
    </recommendedName>
</protein>
<feature type="domain" description="SWIM-type" evidence="3">
    <location>
        <begin position="582"/>
        <end position="614"/>
    </location>
</feature>
<dbReference type="GO" id="GO:0008270">
    <property type="term" value="F:zinc ion binding"/>
    <property type="evidence" value="ECO:0007669"/>
    <property type="project" value="UniProtKB-KW"/>
</dbReference>
<evidence type="ECO:0000256" key="1">
    <source>
        <dbReference type="PROSITE-ProRule" id="PRU00325"/>
    </source>
</evidence>
<name>A0A9K3LVK5_9STRA</name>
<keyword evidence="1" id="KW-0862">Zinc</keyword>
<keyword evidence="5" id="KW-1185">Reference proteome</keyword>
<dbReference type="PANTHER" id="PTHR31973">
    <property type="entry name" value="POLYPROTEIN, PUTATIVE-RELATED"/>
    <property type="match status" value="1"/>
</dbReference>
<dbReference type="OrthoDB" id="1722443at2759"/>
<keyword evidence="1" id="KW-0863">Zinc-finger</keyword>
<comment type="caution">
    <text evidence="4">The sequence shown here is derived from an EMBL/GenBank/DDBJ whole genome shotgun (WGS) entry which is preliminary data.</text>
</comment>
<dbReference type="EMBL" id="JAGRRH010000006">
    <property type="protein sequence ID" value="KAG7369077.1"/>
    <property type="molecule type" value="Genomic_DNA"/>
</dbReference>
<dbReference type="Pfam" id="PF04434">
    <property type="entry name" value="SWIM"/>
    <property type="match status" value="1"/>
</dbReference>
<evidence type="ECO:0000256" key="2">
    <source>
        <dbReference type="SAM" id="MobiDB-lite"/>
    </source>
</evidence>